<gene>
    <name evidence="1" type="ORF">N7468_004512</name>
</gene>
<sequence length="95" mass="10717">MEPMIGPQLGLIWSYYAQKSFNDFPWPKNALTESLRIAISHNGKIGRRSESGLQASAGPNHSHRRLFRAPWLVGLKDLRNWVIGGPFWYGGAIEP</sequence>
<name>A0A9W9PB02_9EURO</name>
<dbReference type="RefSeq" id="XP_058332812.1">
    <property type="nucleotide sequence ID" value="XM_058473809.1"/>
</dbReference>
<evidence type="ECO:0000313" key="2">
    <source>
        <dbReference type="Proteomes" id="UP001150941"/>
    </source>
</evidence>
<reference evidence="1" key="1">
    <citation type="submission" date="2022-11" db="EMBL/GenBank/DDBJ databases">
        <authorList>
            <person name="Petersen C."/>
        </authorList>
    </citation>
    <scope>NUCLEOTIDE SEQUENCE</scope>
    <source>
        <strain evidence="1">IBT 19713</strain>
    </source>
</reference>
<evidence type="ECO:0000313" key="1">
    <source>
        <dbReference type="EMBL" id="KAJ5239893.1"/>
    </source>
</evidence>
<dbReference type="GeneID" id="83201112"/>
<accession>A0A9W9PB02</accession>
<dbReference type="Proteomes" id="UP001150941">
    <property type="component" value="Unassembled WGS sequence"/>
</dbReference>
<keyword evidence="2" id="KW-1185">Reference proteome</keyword>
<comment type="caution">
    <text evidence="1">The sequence shown here is derived from an EMBL/GenBank/DDBJ whole genome shotgun (WGS) entry which is preliminary data.</text>
</comment>
<dbReference type="AlphaFoldDB" id="A0A9W9PB02"/>
<organism evidence="1 2">
    <name type="scientific">Penicillium chermesinum</name>
    <dbReference type="NCBI Taxonomy" id="63820"/>
    <lineage>
        <taxon>Eukaryota</taxon>
        <taxon>Fungi</taxon>
        <taxon>Dikarya</taxon>
        <taxon>Ascomycota</taxon>
        <taxon>Pezizomycotina</taxon>
        <taxon>Eurotiomycetes</taxon>
        <taxon>Eurotiomycetidae</taxon>
        <taxon>Eurotiales</taxon>
        <taxon>Aspergillaceae</taxon>
        <taxon>Penicillium</taxon>
    </lineage>
</organism>
<proteinExistence type="predicted"/>
<protein>
    <submittedName>
        <fullName evidence="1">Uncharacterized protein</fullName>
    </submittedName>
</protein>
<reference evidence="1" key="2">
    <citation type="journal article" date="2023" name="IMA Fungus">
        <title>Comparative genomic study of the Penicillium genus elucidates a diverse pangenome and 15 lateral gene transfer events.</title>
        <authorList>
            <person name="Petersen C."/>
            <person name="Sorensen T."/>
            <person name="Nielsen M.R."/>
            <person name="Sondergaard T.E."/>
            <person name="Sorensen J.L."/>
            <person name="Fitzpatrick D.A."/>
            <person name="Frisvad J.C."/>
            <person name="Nielsen K.L."/>
        </authorList>
    </citation>
    <scope>NUCLEOTIDE SEQUENCE</scope>
    <source>
        <strain evidence="1">IBT 19713</strain>
    </source>
</reference>
<dbReference type="EMBL" id="JAPQKS010000003">
    <property type="protein sequence ID" value="KAJ5239893.1"/>
    <property type="molecule type" value="Genomic_DNA"/>
</dbReference>